<dbReference type="Proteomes" id="UP000665026">
    <property type="component" value="Chromosome"/>
</dbReference>
<dbReference type="PANTHER" id="PTHR48069">
    <property type="entry name" value="DIHYDROFOLATE REDUCTASE"/>
    <property type="match status" value="1"/>
</dbReference>
<keyword evidence="4 8" id="KW-0554">One-carbon metabolism</keyword>
<accession>A0A975ES15</accession>
<dbReference type="GO" id="GO:0046452">
    <property type="term" value="P:dihydrofolate metabolic process"/>
    <property type="evidence" value="ECO:0007669"/>
    <property type="project" value="TreeGrafter"/>
</dbReference>
<evidence type="ECO:0000259" key="10">
    <source>
        <dbReference type="PROSITE" id="PS51330"/>
    </source>
</evidence>
<dbReference type="EMBL" id="CP060010">
    <property type="protein sequence ID" value="QTN36081.1"/>
    <property type="molecule type" value="Genomic_DNA"/>
</dbReference>
<dbReference type="InterPro" id="IPR012259">
    <property type="entry name" value="DHFR"/>
</dbReference>
<evidence type="ECO:0000313" key="12">
    <source>
        <dbReference type="Proteomes" id="UP000665026"/>
    </source>
</evidence>
<dbReference type="GO" id="GO:0004146">
    <property type="term" value="F:dihydrofolate reductase activity"/>
    <property type="evidence" value="ECO:0007669"/>
    <property type="project" value="UniProtKB-EC"/>
</dbReference>
<comment type="similarity">
    <text evidence="2 8 9">Belongs to the dihydrofolate reductase family.</text>
</comment>
<dbReference type="InterPro" id="IPR001796">
    <property type="entry name" value="DHFR_dom"/>
</dbReference>
<evidence type="ECO:0000256" key="2">
    <source>
        <dbReference type="ARBA" id="ARBA00009539"/>
    </source>
</evidence>
<dbReference type="PANTHER" id="PTHR48069:SF3">
    <property type="entry name" value="DIHYDROFOLATE REDUCTASE"/>
    <property type="match status" value="1"/>
</dbReference>
<dbReference type="Gene3D" id="3.40.430.10">
    <property type="entry name" value="Dihydrofolate Reductase, subunit A"/>
    <property type="match status" value="1"/>
</dbReference>
<sequence>MISLIVARARNGAIGKDNDIPWHVPEDLAMFKRETLGGAIIMGRNTWDSLPFKPLKNRFNIVVSSQKDLAEHVASSIDEAIALARAEGYMRIYGIGGAGIYKAMLPIADRLLVTEVDTEIPDADVYFPDFSTDDFHRISEVPLEGATPACRVDEYIRRVR</sequence>
<dbReference type="GO" id="GO:0046654">
    <property type="term" value="P:tetrahydrofolate biosynthetic process"/>
    <property type="evidence" value="ECO:0007669"/>
    <property type="project" value="InterPro"/>
</dbReference>
<reference evidence="11" key="1">
    <citation type="submission" date="2020-07" db="EMBL/GenBank/DDBJ databases">
        <title>Genome sequences of bacteria associated with the marine, planktonic diatom Thalassiosira profunda strain ECT2AJA-044.</title>
        <authorList>
            <person name="Gargas C.B."/>
            <person name="Roberts W.R."/>
            <person name="Alverson A.J."/>
        </authorList>
    </citation>
    <scope>NUCLEOTIDE SEQUENCE</scope>
    <source>
        <strain evidence="11">ECT2AJA-044</strain>
    </source>
</reference>
<dbReference type="CDD" id="cd00209">
    <property type="entry name" value="DHFR"/>
    <property type="match status" value="1"/>
</dbReference>
<dbReference type="AlphaFoldDB" id="A0A975ES15"/>
<proteinExistence type="inferred from homology"/>
<dbReference type="Pfam" id="PF00186">
    <property type="entry name" value="DHFR_1"/>
    <property type="match status" value="1"/>
</dbReference>
<evidence type="ECO:0000256" key="1">
    <source>
        <dbReference type="ARBA" id="ARBA00004903"/>
    </source>
</evidence>
<dbReference type="PRINTS" id="PR00070">
    <property type="entry name" value="DHFR"/>
</dbReference>
<dbReference type="PROSITE" id="PS51330">
    <property type="entry name" value="DHFR_2"/>
    <property type="match status" value="1"/>
</dbReference>
<comment type="pathway">
    <text evidence="1 8">Cofactor biosynthesis; tetrahydrofolate biosynthesis; 5,6,7,8-tetrahydrofolate from 7,8-dihydrofolate: step 1/1.</text>
</comment>
<evidence type="ECO:0000313" key="11">
    <source>
        <dbReference type="EMBL" id="QTN36081.1"/>
    </source>
</evidence>
<organism evidence="11 12">
    <name type="scientific">Cognatishimia activa</name>
    <dbReference type="NCBI Taxonomy" id="1715691"/>
    <lineage>
        <taxon>Bacteria</taxon>
        <taxon>Pseudomonadati</taxon>
        <taxon>Pseudomonadota</taxon>
        <taxon>Alphaproteobacteria</taxon>
        <taxon>Rhodobacterales</taxon>
        <taxon>Paracoccaceae</taxon>
        <taxon>Cognatishimia</taxon>
    </lineage>
</organism>
<dbReference type="GO" id="GO:0046655">
    <property type="term" value="P:folic acid metabolic process"/>
    <property type="evidence" value="ECO:0007669"/>
    <property type="project" value="TreeGrafter"/>
</dbReference>
<evidence type="ECO:0000256" key="9">
    <source>
        <dbReference type="RuleBase" id="RU004474"/>
    </source>
</evidence>
<dbReference type="PIRSF" id="PIRSF000194">
    <property type="entry name" value="DHFR"/>
    <property type="match status" value="1"/>
</dbReference>
<evidence type="ECO:0000256" key="4">
    <source>
        <dbReference type="ARBA" id="ARBA00022563"/>
    </source>
</evidence>
<comment type="function">
    <text evidence="7 8">Key enzyme in folate metabolism. Catalyzes an essential reaction for de novo glycine and purine synthesis, and for DNA precursor synthesis.</text>
</comment>
<dbReference type="InterPro" id="IPR024072">
    <property type="entry name" value="DHFR-like_dom_sf"/>
</dbReference>
<evidence type="ECO:0000256" key="3">
    <source>
        <dbReference type="ARBA" id="ARBA00012856"/>
    </source>
</evidence>
<dbReference type="GO" id="GO:0006730">
    <property type="term" value="P:one-carbon metabolic process"/>
    <property type="evidence" value="ECO:0007669"/>
    <property type="project" value="UniProtKB-KW"/>
</dbReference>
<name>A0A975ES15_9RHOB</name>
<evidence type="ECO:0000256" key="8">
    <source>
        <dbReference type="PIRNR" id="PIRNR000194"/>
    </source>
</evidence>
<dbReference type="InterPro" id="IPR017925">
    <property type="entry name" value="DHFR_CS"/>
</dbReference>
<dbReference type="GO" id="GO:0050661">
    <property type="term" value="F:NADP binding"/>
    <property type="evidence" value="ECO:0007669"/>
    <property type="project" value="InterPro"/>
</dbReference>
<protein>
    <recommendedName>
        <fullName evidence="3 8">Dihydrofolate reductase</fullName>
        <ecNumber evidence="3 8">1.5.1.3</ecNumber>
    </recommendedName>
</protein>
<keyword evidence="5 8" id="KW-0521">NADP</keyword>
<dbReference type="KEGG" id="cact:HZ995_00685"/>
<evidence type="ECO:0000256" key="5">
    <source>
        <dbReference type="ARBA" id="ARBA00022857"/>
    </source>
</evidence>
<dbReference type="RefSeq" id="WP_209356785.1">
    <property type="nucleotide sequence ID" value="NZ_CP060010.1"/>
</dbReference>
<feature type="domain" description="DHFR" evidence="10">
    <location>
        <begin position="1"/>
        <end position="157"/>
    </location>
</feature>
<keyword evidence="6 8" id="KW-0560">Oxidoreductase</keyword>
<gene>
    <name evidence="11" type="ORF">HZ995_00685</name>
</gene>
<comment type="catalytic activity">
    <reaction evidence="8">
        <text>(6S)-5,6,7,8-tetrahydrofolate + NADP(+) = 7,8-dihydrofolate + NADPH + H(+)</text>
        <dbReference type="Rhea" id="RHEA:15009"/>
        <dbReference type="ChEBI" id="CHEBI:15378"/>
        <dbReference type="ChEBI" id="CHEBI:57451"/>
        <dbReference type="ChEBI" id="CHEBI:57453"/>
        <dbReference type="ChEBI" id="CHEBI:57783"/>
        <dbReference type="ChEBI" id="CHEBI:58349"/>
        <dbReference type="EC" id="1.5.1.3"/>
    </reaction>
</comment>
<dbReference type="EC" id="1.5.1.3" evidence="3 8"/>
<dbReference type="PROSITE" id="PS00075">
    <property type="entry name" value="DHFR_1"/>
    <property type="match status" value="1"/>
</dbReference>
<dbReference type="SUPFAM" id="SSF53597">
    <property type="entry name" value="Dihydrofolate reductase-like"/>
    <property type="match status" value="1"/>
</dbReference>
<evidence type="ECO:0000256" key="7">
    <source>
        <dbReference type="ARBA" id="ARBA00025067"/>
    </source>
</evidence>
<evidence type="ECO:0000256" key="6">
    <source>
        <dbReference type="ARBA" id="ARBA00023002"/>
    </source>
</evidence>